<reference evidence="8 9" key="1">
    <citation type="submission" date="2011-09" db="EMBL/GenBank/DDBJ databases">
        <authorList>
            <person name="Weinstock G."/>
            <person name="Sodergren E."/>
            <person name="Clifton S."/>
            <person name="Fulton L."/>
            <person name="Fulton B."/>
            <person name="Courtney L."/>
            <person name="Fronick C."/>
            <person name="Harrison M."/>
            <person name="Strong C."/>
            <person name="Farmer C."/>
            <person name="Delahaunty K."/>
            <person name="Markovic C."/>
            <person name="Hall O."/>
            <person name="Minx P."/>
            <person name="Tomlinson C."/>
            <person name="Mitreva M."/>
            <person name="Hou S."/>
            <person name="Chen J."/>
            <person name="Wollam A."/>
            <person name="Pepin K.H."/>
            <person name="Johnson M."/>
            <person name="Bhonagiri V."/>
            <person name="Zhang X."/>
            <person name="Suruliraj S."/>
            <person name="Warren W."/>
            <person name="Chinwalla A."/>
            <person name="Mardis E.R."/>
            <person name="Wilson R.K."/>
        </authorList>
    </citation>
    <scope>NUCLEOTIDE SEQUENCE [LARGE SCALE GENOMIC DNA]</scope>
    <source>
        <strain evidence="8 9">F0439</strain>
    </source>
</reference>
<comment type="caution">
    <text evidence="8">The sequence shown here is derived from an EMBL/GenBank/DDBJ whole genome shotgun (WGS) entry which is preliminary data.</text>
</comment>
<dbReference type="AlphaFoldDB" id="G9ZLR2"/>
<keyword evidence="3" id="KW-1003">Cell membrane</keyword>
<evidence type="ECO:0008006" key="10">
    <source>
        <dbReference type="Google" id="ProtNLM"/>
    </source>
</evidence>
<dbReference type="STRING" id="797515.HMPREF9103_00660"/>
<evidence type="ECO:0000256" key="2">
    <source>
        <dbReference type="ARBA" id="ARBA00022448"/>
    </source>
</evidence>
<evidence type="ECO:0000256" key="1">
    <source>
        <dbReference type="ARBA" id="ARBA00004651"/>
    </source>
</evidence>
<comment type="subcellular location">
    <subcellularLocation>
        <location evidence="1">Cell membrane</location>
        <topology evidence="1">Multi-pass membrane protein</topology>
    </subcellularLocation>
</comment>
<keyword evidence="9" id="KW-1185">Reference proteome</keyword>
<protein>
    <recommendedName>
        <fullName evidence="10">D-methionine transport system permease protein MetI domain protein</fullName>
    </recommendedName>
</protein>
<sequence length="86" mass="9150">MFDVYLKEARSELVRVTTVTLISLIGLTAMAGAIGAGGLGNTAIAYGYNRFDNDVTVVATFLVLIFVLIIQVGGDYLAKILNHKAS</sequence>
<dbReference type="InterPro" id="IPR051322">
    <property type="entry name" value="AA_ABC_Transporter_Permease"/>
</dbReference>
<feature type="transmembrane region" description="Helical" evidence="7">
    <location>
        <begin position="55"/>
        <end position="78"/>
    </location>
</feature>
<evidence type="ECO:0000256" key="3">
    <source>
        <dbReference type="ARBA" id="ARBA00022475"/>
    </source>
</evidence>
<dbReference type="GO" id="GO:0005886">
    <property type="term" value="C:plasma membrane"/>
    <property type="evidence" value="ECO:0007669"/>
    <property type="project" value="UniProtKB-SubCell"/>
</dbReference>
<dbReference type="EMBL" id="AGEY01000029">
    <property type="protein sequence ID" value="EHM00145.1"/>
    <property type="molecule type" value="Genomic_DNA"/>
</dbReference>
<evidence type="ECO:0000313" key="9">
    <source>
        <dbReference type="Proteomes" id="UP000004625"/>
    </source>
</evidence>
<evidence type="ECO:0000256" key="4">
    <source>
        <dbReference type="ARBA" id="ARBA00022692"/>
    </source>
</evidence>
<dbReference type="PANTHER" id="PTHR30450">
    <property type="entry name" value="ABC TRANSPORTER PERMEASE"/>
    <property type="match status" value="1"/>
</dbReference>
<dbReference type="PANTHER" id="PTHR30450:SF1">
    <property type="entry name" value="D-METHIONINE TRANSPORT SYSTEM PERMEASE PROTEIN METI-RELATED"/>
    <property type="match status" value="1"/>
</dbReference>
<feature type="transmembrane region" description="Helical" evidence="7">
    <location>
        <begin position="12"/>
        <end position="35"/>
    </location>
</feature>
<dbReference type="GO" id="GO:0048473">
    <property type="term" value="P:D-methionine transmembrane transport"/>
    <property type="evidence" value="ECO:0007669"/>
    <property type="project" value="TreeGrafter"/>
</dbReference>
<organism evidence="8 9">
    <name type="scientific">Lentilactobacillus parafarraginis F0439</name>
    <dbReference type="NCBI Taxonomy" id="797515"/>
    <lineage>
        <taxon>Bacteria</taxon>
        <taxon>Bacillati</taxon>
        <taxon>Bacillota</taxon>
        <taxon>Bacilli</taxon>
        <taxon>Lactobacillales</taxon>
        <taxon>Lactobacillaceae</taxon>
        <taxon>Lentilactobacillus</taxon>
    </lineage>
</organism>
<accession>G9ZLR2</accession>
<keyword evidence="2" id="KW-0813">Transport</keyword>
<name>G9ZLR2_9LACO</name>
<evidence type="ECO:0000256" key="6">
    <source>
        <dbReference type="ARBA" id="ARBA00023136"/>
    </source>
</evidence>
<dbReference type="Gene3D" id="1.10.3720.10">
    <property type="entry name" value="MetI-like"/>
    <property type="match status" value="1"/>
</dbReference>
<keyword evidence="5 7" id="KW-1133">Transmembrane helix</keyword>
<proteinExistence type="predicted"/>
<evidence type="ECO:0000256" key="7">
    <source>
        <dbReference type="SAM" id="Phobius"/>
    </source>
</evidence>
<evidence type="ECO:0000313" key="8">
    <source>
        <dbReference type="EMBL" id="EHM00145.1"/>
    </source>
</evidence>
<dbReference type="SUPFAM" id="SSF161098">
    <property type="entry name" value="MetI-like"/>
    <property type="match status" value="1"/>
</dbReference>
<dbReference type="HOGENOM" id="CLU_077375_4_1_9"/>
<dbReference type="eggNOG" id="COG2011">
    <property type="taxonomic scope" value="Bacteria"/>
</dbReference>
<keyword evidence="6 7" id="KW-0472">Membrane</keyword>
<gene>
    <name evidence="8" type="ORF">HMPREF9103_00660</name>
</gene>
<keyword evidence="4 7" id="KW-0812">Transmembrane</keyword>
<evidence type="ECO:0000256" key="5">
    <source>
        <dbReference type="ARBA" id="ARBA00022989"/>
    </source>
</evidence>
<dbReference type="InterPro" id="IPR035906">
    <property type="entry name" value="MetI-like_sf"/>
</dbReference>
<dbReference type="Proteomes" id="UP000004625">
    <property type="component" value="Unassembled WGS sequence"/>
</dbReference>
<dbReference type="PATRIC" id="fig|797515.3.peg.611"/>